<protein>
    <submittedName>
        <fullName evidence="1">Uncharacterized protein</fullName>
    </submittedName>
</protein>
<comment type="caution">
    <text evidence="1">The sequence shown here is derived from an EMBL/GenBank/DDBJ whole genome shotgun (WGS) entry which is preliminary data.</text>
</comment>
<evidence type="ECO:0000313" key="1">
    <source>
        <dbReference type="EMBL" id="RNA20183.1"/>
    </source>
</evidence>
<accession>A0A3M7R984</accession>
<dbReference type="AlphaFoldDB" id="A0A3M7R984"/>
<gene>
    <name evidence="1" type="ORF">BpHYR1_005572</name>
</gene>
<proteinExistence type="predicted"/>
<sequence>MKPDLANLRKNSSFLDKFSVSFIILWIEKNRIWIGGLVKGISIGQFIFFKIRSVSIEMTIHDFSKTSLKWSLFWKNQNLIKRNCLIY</sequence>
<evidence type="ECO:0000313" key="2">
    <source>
        <dbReference type="Proteomes" id="UP000276133"/>
    </source>
</evidence>
<keyword evidence="2" id="KW-1185">Reference proteome</keyword>
<organism evidence="1 2">
    <name type="scientific">Brachionus plicatilis</name>
    <name type="common">Marine rotifer</name>
    <name type="synonym">Brachionus muelleri</name>
    <dbReference type="NCBI Taxonomy" id="10195"/>
    <lineage>
        <taxon>Eukaryota</taxon>
        <taxon>Metazoa</taxon>
        <taxon>Spiralia</taxon>
        <taxon>Gnathifera</taxon>
        <taxon>Rotifera</taxon>
        <taxon>Eurotatoria</taxon>
        <taxon>Monogononta</taxon>
        <taxon>Pseudotrocha</taxon>
        <taxon>Ploima</taxon>
        <taxon>Brachionidae</taxon>
        <taxon>Brachionus</taxon>
    </lineage>
</organism>
<dbReference type="EMBL" id="REGN01003907">
    <property type="protein sequence ID" value="RNA20183.1"/>
    <property type="molecule type" value="Genomic_DNA"/>
</dbReference>
<dbReference type="Proteomes" id="UP000276133">
    <property type="component" value="Unassembled WGS sequence"/>
</dbReference>
<reference evidence="1 2" key="1">
    <citation type="journal article" date="2018" name="Sci. Rep.">
        <title>Genomic signatures of local adaptation to the degree of environmental predictability in rotifers.</title>
        <authorList>
            <person name="Franch-Gras L."/>
            <person name="Hahn C."/>
            <person name="Garcia-Roger E.M."/>
            <person name="Carmona M.J."/>
            <person name="Serra M."/>
            <person name="Gomez A."/>
        </authorList>
    </citation>
    <scope>NUCLEOTIDE SEQUENCE [LARGE SCALE GENOMIC DNA]</scope>
    <source>
        <strain evidence="1">HYR1</strain>
    </source>
</reference>
<name>A0A3M7R984_BRAPC</name>